<evidence type="ECO:0000256" key="1">
    <source>
        <dbReference type="SAM" id="MobiDB-lite"/>
    </source>
</evidence>
<feature type="compositionally biased region" description="Pro residues" evidence="1">
    <location>
        <begin position="343"/>
        <end position="373"/>
    </location>
</feature>
<feature type="region of interest" description="Disordered" evidence="1">
    <location>
        <begin position="343"/>
        <end position="380"/>
    </location>
</feature>
<dbReference type="Proteomes" id="UP001152759">
    <property type="component" value="Chromosome 1"/>
</dbReference>
<feature type="chain" id="PRO_5040275998" evidence="3">
    <location>
        <begin position="25"/>
        <end position="463"/>
    </location>
</feature>
<keyword evidence="2" id="KW-0472">Membrane</keyword>
<gene>
    <name evidence="4" type="ORF">BEMITA_LOCUS1801</name>
</gene>
<dbReference type="EMBL" id="OU963862">
    <property type="protein sequence ID" value="CAH0382232.1"/>
    <property type="molecule type" value="Genomic_DNA"/>
</dbReference>
<dbReference type="AlphaFoldDB" id="A0A9P0EYJ1"/>
<organism evidence="4 5">
    <name type="scientific">Bemisia tabaci</name>
    <name type="common">Sweetpotato whitefly</name>
    <name type="synonym">Aleurodes tabaci</name>
    <dbReference type="NCBI Taxonomy" id="7038"/>
    <lineage>
        <taxon>Eukaryota</taxon>
        <taxon>Metazoa</taxon>
        <taxon>Ecdysozoa</taxon>
        <taxon>Arthropoda</taxon>
        <taxon>Hexapoda</taxon>
        <taxon>Insecta</taxon>
        <taxon>Pterygota</taxon>
        <taxon>Neoptera</taxon>
        <taxon>Paraneoptera</taxon>
        <taxon>Hemiptera</taxon>
        <taxon>Sternorrhyncha</taxon>
        <taxon>Aleyrodoidea</taxon>
        <taxon>Aleyrodidae</taxon>
        <taxon>Aleyrodinae</taxon>
        <taxon>Bemisia</taxon>
    </lineage>
</organism>
<dbReference type="KEGG" id="btab:109033095"/>
<keyword evidence="2" id="KW-1133">Transmembrane helix</keyword>
<evidence type="ECO:0000313" key="4">
    <source>
        <dbReference type="EMBL" id="CAH0382232.1"/>
    </source>
</evidence>
<evidence type="ECO:0000256" key="3">
    <source>
        <dbReference type="SAM" id="SignalP"/>
    </source>
</evidence>
<keyword evidence="5" id="KW-1185">Reference proteome</keyword>
<keyword evidence="2" id="KW-0812">Transmembrane</keyword>
<proteinExistence type="predicted"/>
<evidence type="ECO:0000256" key="2">
    <source>
        <dbReference type="SAM" id="Phobius"/>
    </source>
</evidence>
<feature type="transmembrane region" description="Helical" evidence="2">
    <location>
        <begin position="394"/>
        <end position="414"/>
    </location>
</feature>
<feature type="compositionally biased region" description="Pro residues" evidence="1">
    <location>
        <begin position="222"/>
        <end position="239"/>
    </location>
</feature>
<feature type="signal peptide" evidence="3">
    <location>
        <begin position="1"/>
        <end position="24"/>
    </location>
</feature>
<protein>
    <submittedName>
        <fullName evidence="4">Uncharacterized protein</fullName>
    </submittedName>
</protein>
<accession>A0A9P0EYJ1</accession>
<evidence type="ECO:0000313" key="5">
    <source>
        <dbReference type="Proteomes" id="UP001152759"/>
    </source>
</evidence>
<reference evidence="4" key="1">
    <citation type="submission" date="2021-12" db="EMBL/GenBank/DDBJ databases">
        <authorList>
            <person name="King R."/>
        </authorList>
    </citation>
    <scope>NUCLEOTIDE SEQUENCE</scope>
</reference>
<sequence>MKSVIGALIVSPLWFLIRVDVSIAENIGEPFVFDSARYSEPLRNPLHRNFSTFMQAHNQTRGNPGTVYAGDDVKTRSIKTRSLLESQVAQDRFNPSTFAHLKHLKAAAHNAIAQALPHEPSPESFFATGQFQVDDSIGADSGNIYLNDPSDGQFVNVGASGQQFVDNGFSSQSDATYAQFDGGASSNQQSALISSNFIDDQYDSLQEPSQLNSSRLPLADDYPPPRPGSSYLPPPPDPAPSYHTADQYFPPYIPPSTDYVPPPPSPSGNGSVPPKTYLPPSPTSKPVVVPAGYAYPVPIALKPAPSTAAPLYLPPKQVAYVYNPPKQEGYSYNPPNPSPLPGPAYLYLPPPQPQPRPPPPPPPLLPPAPPPTPADEEEDEREAQYYYYGVGRHLWYVPLYFSIYFIIYVGYLILRSIARHKVQLPAMLHEAAAASARFEQDEFLMKIFQNLSGENFKFRPNKK</sequence>
<keyword evidence="3" id="KW-0732">Signal</keyword>
<name>A0A9P0EYJ1_BEMTA</name>
<feature type="region of interest" description="Disordered" evidence="1">
    <location>
        <begin position="207"/>
        <end position="278"/>
    </location>
</feature>